<dbReference type="Proteomes" id="UP000179734">
    <property type="component" value="Unassembled WGS sequence"/>
</dbReference>
<evidence type="ECO:0000313" key="5">
    <source>
        <dbReference type="Proteomes" id="UP000238296"/>
    </source>
</evidence>
<dbReference type="RefSeq" id="WP_071027211.1">
    <property type="nucleotide sequence ID" value="NZ_MLQM01000078.1"/>
</dbReference>
<organism evidence="2 4">
    <name type="scientific">Mycobacterium talmoniae</name>
    <dbReference type="NCBI Taxonomy" id="1858794"/>
    <lineage>
        <taxon>Bacteria</taxon>
        <taxon>Bacillati</taxon>
        <taxon>Actinomycetota</taxon>
        <taxon>Actinomycetes</taxon>
        <taxon>Mycobacteriales</taxon>
        <taxon>Mycobacteriaceae</taxon>
        <taxon>Mycobacterium</taxon>
    </lineage>
</organism>
<evidence type="ECO:0008006" key="6">
    <source>
        <dbReference type="Google" id="ProtNLM"/>
    </source>
</evidence>
<proteinExistence type="predicted"/>
<evidence type="ECO:0000256" key="1">
    <source>
        <dbReference type="SAM" id="SignalP"/>
    </source>
</evidence>
<keyword evidence="1" id="KW-0732">Signal</keyword>
<sequence>MTGVIRLRTAVGILGAAMLVAVIGPGSAHAEPEAPPDAWVMAGSSPADYEFERMAETVDGNAVLRLRAVNDKPAGFGTMMQTMAPTRFLGTRMRMSGLLKGNDINGWAGLWLRVDSQRGGAPLAFDNMYNRPVRGSTGWSSAEIVLDVGRDASAIAFGVLLDGTGSVDISKLRFEKVGSDVPVTGRPQN</sequence>
<keyword evidence="4" id="KW-1185">Reference proteome</keyword>
<evidence type="ECO:0000313" key="4">
    <source>
        <dbReference type="Proteomes" id="UP000179734"/>
    </source>
</evidence>
<name>A0A1S1NCT8_9MYCO</name>
<dbReference type="Proteomes" id="UP000238296">
    <property type="component" value="Unassembled WGS sequence"/>
</dbReference>
<comment type="caution">
    <text evidence="2">The sequence shown here is derived from an EMBL/GenBank/DDBJ whole genome shotgun (WGS) entry which is preliminary data.</text>
</comment>
<feature type="chain" id="PRO_5036025249" description="Transcriptional regulator" evidence="1">
    <location>
        <begin position="31"/>
        <end position="189"/>
    </location>
</feature>
<dbReference type="EMBL" id="MLQM01000078">
    <property type="protein sequence ID" value="OHV03430.1"/>
    <property type="molecule type" value="Genomic_DNA"/>
</dbReference>
<dbReference type="AlphaFoldDB" id="A0A1S1NCT8"/>
<reference evidence="3 5" key="2">
    <citation type="journal article" date="2017" name="Int. J. Syst. Evol. Microbiol.">
        <title>Mycobacterium talmoniae sp. nov., a slowly growing mycobacterium isolated from human respiratory samples.</title>
        <authorList>
            <person name="Davidson R.M."/>
            <person name="DeGroote M.A."/>
            <person name="Marola J.L."/>
            <person name="Buss S."/>
            <person name="Jones V."/>
            <person name="McNeil M.R."/>
            <person name="Freifeld A.G."/>
            <person name="Elaine Epperson L."/>
            <person name="Hasan N.A."/>
            <person name="Jackson M."/>
            <person name="Iwen P.C."/>
            <person name="Salfinger M."/>
            <person name="Strong M."/>
        </authorList>
    </citation>
    <scope>NUCLEOTIDE SEQUENCE [LARGE SCALE GENOMIC DNA]</scope>
    <source>
        <strain evidence="3 5">ATCC BAA-2683</strain>
    </source>
</reference>
<protein>
    <recommendedName>
        <fullName evidence="6">Transcriptional regulator</fullName>
    </recommendedName>
</protein>
<accession>A0A1S1NCT8</accession>
<reference evidence="2 4" key="1">
    <citation type="submission" date="2016-10" db="EMBL/GenBank/DDBJ databases">
        <title>Genome sequence of Mycobacterium talmonii.</title>
        <authorList>
            <person name="Greninger A.L."/>
            <person name="Elliott B."/>
            <person name="Vasireddy S."/>
            <person name="Vasireddy R."/>
        </authorList>
    </citation>
    <scope>NUCLEOTIDE SEQUENCE [LARGE SCALE GENOMIC DNA]</scope>
    <source>
        <strain evidence="2">MO-5499</strain>
        <strain evidence="4">NE-TNMC-100812</strain>
    </source>
</reference>
<evidence type="ECO:0000313" key="3">
    <source>
        <dbReference type="EMBL" id="PQM47296.1"/>
    </source>
</evidence>
<dbReference type="Gene3D" id="2.60.120.260">
    <property type="entry name" value="Galactose-binding domain-like"/>
    <property type="match status" value="1"/>
</dbReference>
<evidence type="ECO:0000313" key="2">
    <source>
        <dbReference type="EMBL" id="OHV03430.1"/>
    </source>
</evidence>
<dbReference type="EMBL" id="PPEA01000359">
    <property type="protein sequence ID" value="PQM47296.1"/>
    <property type="molecule type" value="Genomic_DNA"/>
</dbReference>
<feature type="signal peptide" evidence="1">
    <location>
        <begin position="1"/>
        <end position="30"/>
    </location>
</feature>
<gene>
    <name evidence="2" type="ORF">BKN37_15030</name>
    <name evidence="3" type="ORF">C1Y40_02530</name>
</gene>
<reference evidence="3" key="3">
    <citation type="submission" date="2018-01" db="EMBL/GenBank/DDBJ databases">
        <authorList>
            <person name="Gaut B.S."/>
            <person name="Morton B.R."/>
            <person name="Clegg M.T."/>
            <person name="Duvall M.R."/>
        </authorList>
    </citation>
    <scope>NUCLEOTIDE SEQUENCE</scope>
    <source>
        <strain evidence="3">ATCC BAA-2683</strain>
    </source>
</reference>